<dbReference type="Proteomes" id="UP000232145">
    <property type="component" value="Unassembled WGS sequence"/>
</dbReference>
<evidence type="ECO:0000256" key="5">
    <source>
        <dbReference type="ARBA" id="ARBA00022747"/>
    </source>
</evidence>
<proteinExistence type="predicted"/>
<dbReference type="PRINTS" id="PR00507">
    <property type="entry name" value="N12N6MTFRASE"/>
</dbReference>
<dbReference type="OrthoDB" id="32195at2"/>
<feature type="coiled-coil region" evidence="8">
    <location>
        <begin position="215"/>
        <end position="259"/>
    </location>
</feature>
<keyword evidence="8" id="KW-0175">Coiled coil</keyword>
<name>A0A2N0AQ42_9LEPT</name>
<evidence type="ECO:0000313" key="12">
    <source>
        <dbReference type="EMBL" id="PJZ86434.1"/>
    </source>
</evidence>
<dbReference type="InterPro" id="IPR025931">
    <property type="entry name" value="TaqI_C"/>
</dbReference>
<keyword evidence="2" id="KW-0489">Methyltransferase</keyword>
<evidence type="ECO:0000256" key="7">
    <source>
        <dbReference type="ARBA" id="ARBA00047942"/>
    </source>
</evidence>
<evidence type="ECO:0000256" key="3">
    <source>
        <dbReference type="ARBA" id="ARBA00022679"/>
    </source>
</evidence>
<sequence length="986" mass="114525">MKNKGLEIIEKKVEDFGKNENLYLSKTFQETEARNRFIDPFFQSLGWEFDQTNIPRNLWDVHREYSQKDNSSTKKPDYAFRLNSKLMFFVEAKAPWVPLTDKDPVFQAKRYAYSTRGKAPIVIITDFQEFRVFNALEKPIYENPTQGLIKEFDLKYTDYIEKWDFIYDNFSKEAVLNGSLDTLRGKISKSTKTLDDEFLTQLSNWRETLALNIARKNLTLSVDELNEAVQRILDRLVFIRQLEDRNIIEENTLRNLIQKNTETYSNLLPFFGELNAKYNGLLFKPHLSEKLLVDDKVIKEIALKLCYPKSPFQFDIIEPEILGRIYEKFLGSKIRLTEKHLAKVEEKPEVIHAKGVYYTPEFIVEEIVKETVGKKIQKMTPDTITKIKILDPACGSGSFLLGAYQYIMNYHIDFYKKDKSKKYKDDFFIDANGELKLSAKKKGEILLNNIYGVDLDREATEVAILSLYLKLLEEGLEDDSYLFLKGKILPDMTKNIKCGNSLISREDLFANDMFKMTENDSNKMTHSMTTEIKTFDWNTEFPFGGFDCIIGNPPYIRIQELQKWAKEEVELYKKIFKSGSKGNFDIYILFIEQTLHLLNENGISGMILPHKFLNAAYGDHIRDLIKKGNHLSKIVHFGDIQIFNQATTYTCLLFLTKFSNTDISVSKVENLENWIKNGESVSGKVASNSLSNHWNFSIGEDIQKIEKISHITTTLEDVTERIFQGLKTSADKIYILELKEETKQFYKVYSRHLEKDLKLEKEILHPLMKGGDSKRYALNRNTGLLILFPYDKQNDEKVSLIPEKEIKEKYPEIYNYLKECKSYLENRENGKMKGSNWYAFGRTQALEVISRPKIFTPDIAPIASYTFDDSGEMFFTGGAAGGYGILPKENINPYYLLGLLNSKLLDEFNKRIATKMRGGWYSFESRFIKSLPIYVPDSNDTVKFAITKKIEEFSKNIIEFKKNQKLKDAEFLEGKIDTLVEELYTI</sequence>
<dbReference type="InterPro" id="IPR007409">
    <property type="entry name" value="Restrct_endonuc_type1_HsdR_N"/>
</dbReference>
<dbReference type="PROSITE" id="PS00092">
    <property type="entry name" value="N6_MTASE"/>
    <property type="match status" value="1"/>
</dbReference>
<evidence type="ECO:0000256" key="2">
    <source>
        <dbReference type="ARBA" id="ARBA00022603"/>
    </source>
</evidence>
<dbReference type="Gene3D" id="3.90.1570.30">
    <property type="match status" value="1"/>
</dbReference>
<dbReference type="AlphaFoldDB" id="A0A2N0AQ42"/>
<keyword evidence="5" id="KW-0680">Restriction system</keyword>
<evidence type="ECO:0000259" key="9">
    <source>
        <dbReference type="Pfam" id="PF04313"/>
    </source>
</evidence>
<dbReference type="GO" id="GO:0009035">
    <property type="term" value="F:type I site-specific deoxyribonuclease activity"/>
    <property type="evidence" value="ECO:0007669"/>
    <property type="project" value="UniProtKB-EC"/>
</dbReference>
<dbReference type="GO" id="GO:0003677">
    <property type="term" value="F:DNA binding"/>
    <property type="evidence" value="ECO:0007669"/>
    <property type="project" value="UniProtKB-KW"/>
</dbReference>
<evidence type="ECO:0000259" key="11">
    <source>
        <dbReference type="Pfam" id="PF12950"/>
    </source>
</evidence>
<dbReference type="RefSeq" id="WP_100787856.1">
    <property type="nucleotide sequence ID" value="NZ_NPDX01000001.1"/>
</dbReference>
<dbReference type="GO" id="GO:0009007">
    <property type="term" value="F:site-specific DNA-methyltransferase (adenine-specific) activity"/>
    <property type="evidence" value="ECO:0007669"/>
    <property type="project" value="UniProtKB-EC"/>
</dbReference>
<dbReference type="Gene3D" id="3.40.50.150">
    <property type="entry name" value="Vaccinia Virus protein VP39"/>
    <property type="match status" value="1"/>
</dbReference>
<evidence type="ECO:0000313" key="13">
    <source>
        <dbReference type="Proteomes" id="UP000232145"/>
    </source>
</evidence>
<comment type="caution">
    <text evidence="12">The sequence shown here is derived from an EMBL/GenBank/DDBJ whole genome shotgun (WGS) entry which is preliminary data.</text>
</comment>
<dbReference type="InterPro" id="IPR029063">
    <property type="entry name" value="SAM-dependent_MTases_sf"/>
</dbReference>
<dbReference type="InterPro" id="IPR011639">
    <property type="entry name" value="MethylTrfase_TaqI-like_dom"/>
</dbReference>
<evidence type="ECO:0000256" key="1">
    <source>
        <dbReference type="ARBA" id="ARBA00011900"/>
    </source>
</evidence>
<dbReference type="PANTHER" id="PTHR33841">
    <property type="entry name" value="DNA METHYLTRANSFERASE YEEA-RELATED"/>
    <property type="match status" value="1"/>
</dbReference>
<protein>
    <recommendedName>
        <fullName evidence="1">site-specific DNA-methyltransferase (adenine-specific)</fullName>
        <ecNumber evidence="1">2.1.1.72</ecNumber>
    </recommendedName>
</protein>
<dbReference type="InterPro" id="IPR050953">
    <property type="entry name" value="N4_N6_ade-DNA_methylase"/>
</dbReference>
<reference evidence="12 13" key="1">
    <citation type="submission" date="2017-07" db="EMBL/GenBank/DDBJ databases">
        <title>Leptospira spp. isolated from tropical soils.</title>
        <authorList>
            <person name="Thibeaux R."/>
            <person name="Iraola G."/>
            <person name="Ferres I."/>
            <person name="Bierque E."/>
            <person name="Girault D."/>
            <person name="Soupe-Gilbert M.-E."/>
            <person name="Picardeau M."/>
            <person name="Goarant C."/>
        </authorList>
    </citation>
    <scope>NUCLEOTIDE SEQUENCE [LARGE SCALE GENOMIC DNA]</scope>
    <source>
        <strain evidence="12 13">FH2-B-A1</strain>
    </source>
</reference>
<dbReference type="GO" id="GO:0009307">
    <property type="term" value="P:DNA restriction-modification system"/>
    <property type="evidence" value="ECO:0007669"/>
    <property type="project" value="UniProtKB-KW"/>
</dbReference>
<keyword evidence="3" id="KW-0808">Transferase</keyword>
<feature type="domain" description="Restriction endonuclease type I HsdR N-terminal" evidence="9">
    <location>
        <begin position="50"/>
        <end position="138"/>
    </location>
</feature>
<keyword evidence="4" id="KW-0949">S-adenosyl-L-methionine</keyword>
<accession>A0A2N0AQ42</accession>
<dbReference type="PANTHER" id="PTHR33841:SF1">
    <property type="entry name" value="DNA METHYLTRANSFERASE A"/>
    <property type="match status" value="1"/>
</dbReference>
<organism evidence="12 13">
    <name type="scientific">Leptospira harrisiae</name>
    <dbReference type="NCBI Taxonomy" id="2023189"/>
    <lineage>
        <taxon>Bacteria</taxon>
        <taxon>Pseudomonadati</taxon>
        <taxon>Spirochaetota</taxon>
        <taxon>Spirochaetia</taxon>
        <taxon>Leptospirales</taxon>
        <taxon>Leptospiraceae</taxon>
        <taxon>Leptospira</taxon>
    </lineage>
</organism>
<dbReference type="Pfam" id="PF04313">
    <property type="entry name" value="HSDR_N"/>
    <property type="match status" value="1"/>
</dbReference>
<dbReference type="SUPFAM" id="SSF53335">
    <property type="entry name" value="S-adenosyl-L-methionine-dependent methyltransferases"/>
    <property type="match status" value="1"/>
</dbReference>
<keyword evidence="13" id="KW-1185">Reference proteome</keyword>
<dbReference type="EC" id="2.1.1.72" evidence="1"/>
<keyword evidence="6" id="KW-0238">DNA-binding</keyword>
<dbReference type="EMBL" id="NPDX01000001">
    <property type="protein sequence ID" value="PJZ86434.1"/>
    <property type="molecule type" value="Genomic_DNA"/>
</dbReference>
<dbReference type="InterPro" id="IPR002052">
    <property type="entry name" value="DNA_methylase_N6_adenine_CS"/>
</dbReference>
<evidence type="ECO:0000259" key="10">
    <source>
        <dbReference type="Pfam" id="PF07669"/>
    </source>
</evidence>
<gene>
    <name evidence="12" type="ORF">CH364_09810</name>
</gene>
<comment type="catalytic activity">
    <reaction evidence="7">
        <text>a 2'-deoxyadenosine in DNA + S-adenosyl-L-methionine = an N(6)-methyl-2'-deoxyadenosine in DNA + S-adenosyl-L-homocysteine + H(+)</text>
        <dbReference type="Rhea" id="RHEA:15197"/>
        <dbReference type="Rhea" id="RHEA-COMP:12418"/>
        <dbReference type="Rhea" id="RHEA-COMP:12419"/>
        <dbReference type="ChEBI" id="CHEBI:15378"/>
        <dbReference type="ChEBI" id="CHEBI:57856"/>
        <dbReference type="ChEBI" id="CHEBI:59789"/>
        <dbReference type="ChEBI" id="CHEBI:90615"/>
        <dbReference type="ChEBI" id="CHEBI:90616"/>
        <dbReference type="EC" id="2.1.1.72"/>
    </reaction>
</comment>
<dbReference type="Pfam" id="PF07669">
    <property type="entry name" value="Eco57I"/>
    <property type="match status" value="1"/>
</dbReference>
<feature type="domain" description="TaqI-like C-terminal specificity" evidence="11">
    <location>
        <begin position="766"/>
        <end position="933"/>
    </location>
</feature>
<evidence type="ECO:0000256" key="8">
    <source>
        <dbReference type="SAM" id="Coils"/>
    </source>
</evidence>
<dbReference type="GO" id="GO:0032259">
    <property type="term" value="P:methylation"/>
    <property type="evidence" value="ECO:0007669"/>
    <property type="project" value="UniProtKB-KW"/>
</dbReference>
<evidence type="ECO:0000256" key="4">
    <source>
        <dbReference type="ARBA" id="ARBA00022691"/>
    </source>
</evidence>
<evidence type="ECO:0000256" key="6">
    <source>
        <dbReference type="ARBA" id="ARBA00023125"/>
    </source>
</evidence>
<dbReference type="Pfam" id="PF12950">
    <property type="entry name" value="TaqI_C"/>
    <property type="match status" value="1"/>
</dbReference>
<feature type="domain" description="Type II methyltransferase M.TaqI-like" evidence="10">
    <location>
        <begin position="448"/>
        <end position="643"/>
    </location>
</feature>
<dbReference type="GO" id="GO:0005524">
    <property type="term" value="F:ATP binding"/>
    <property type="evidence" value="ECO:0007669"/>
    <property type="project" value="UniProtKB-KW"/>
</dbReference>